<sequence length="144" mass="17025">MGKRKINLNRSNDREKIKIEQKERYHDLLTFNLSYISNDKNFNLKHCNKIQKSALLDSIFELSSMSKIKILGLDKFKGLENLDDKLVNFSMSNEFKKNRLRNCEKGYWIFRFKGSDCRCIGKIIDNVFYILCIDTQLKAYSHGK</sequence>
<evidence type="ECO:0000313" key="1">
    <source>
        <dbReference type="EMBL" id="KRM92489.1"/>
    </source>
</evidence>
<evidence type="ECO:0000313" key="2">
    <source>
        <dbReference type="Proteomes" id="UP000051586"/>
    </source>
</evidence>
<dbReference type="PATRIC" id="fig|1423745.4.peg.108"/>
<dbReference type="RefSeq" id="WP_051995204.1">
    <property type="nucleotide sequence ID" value="NZ_AYZI01000001.1"/>
</dbReference>
<dbReference type="EMBL" id="AYZI01000001">
    <property type="protein sequence ID" value="KRM92489.1"/>
    <property type="molecule type" value="Genomic_DNA"/>
</dbReference>
<accession>A0A0R2CWT0</accession>
<name>A0A0R2CWT0_9LACO</name>
<proteinExistence type="predicted"/>
<gene>
    <name evidence="1" type="ORF">FC87_GL000101</name>
</gene>
<dbReference type="Proteomes" id="UP000051586">
    <property type="component" value="Unassembled WGS sequence"/>
</dbReference>
<protein>
    <submittedName>
        <fullName evidence="1">Uncharacterized protein</fullName>
    </submittedName>
</protein>
<comment type="caution">
    <text evidence="1">The sequence shown here is derived from an EMBL/GenBank/DDBJ whole genome shotgun (WGS) entry which is preliminary data.</text>
</comment>
<dbReference type="AlphaFoldDB" id="A0A0R2CWT0"/>
<organism evidence="1 2">
    <name type="scientific">Fructilactobacillus florum DSM 22689 = JCM 16035</name>
    <dbReference type="NCBI Taxonomy" id="1423745"/>
    <lineage>
        <taxon>Bacteria</taxon>
        <taxon>Bacillati</taxon>
        <taxon>Bacillota</taxon>
        <taxon>Bacilli</taxon>
        <taxon>Lactobacillales</taxon>
        <taxon>Lactobacillaceae</taxon>
        <taxon>Fructilactobacillus</taxon>
    </lineage>
</organism>
<reference evidence="1 2" key="1">
    <citation type="journal article" date="2015" name="Genome Announc.">
        <title>Expanding the biotechnology potential of lactobacilli through comparative genomics of 213 strains and associated genera.</title>
        <authorList>
            <person name="Sun Z."/>
            <person name="Harris H.M."/>
            <person name="McCann A."/>
            <person name="Guo C."/>
            <person name="Argimon S."/>
            <person name="Zhang W."/>
            <person name="Yang X."/>
            <person name="Jeffery I.B."/>
            <person name="Cooney J.C."/>
            <person name="Kagawa T.F."/>
            <person name="Liu W."/>
            <person name="Song Y."/>
            <person name="Salvetti E."/>
            <person name="Wrobel A."/>
            <person name="Rasinkangas P."/>
            <person name="Parkhill J."/>
            <person name="Rea M.C."/>
            <person name="O'Sullivan O."/>
            <person name="Ritari J."/>
            <person name="Douillard F.P."/>
            <person name="Paul Ross R."/>
            <person name="Yang R."/>
            <person name="Briner A.E."/>
            <person name="Felis G.E."/>
            <person name="de Vos W.M."/>
            <person name="Barrangou R."/>
            <person name="Klaenhammer T.R."/>
            <person name="Caufield P.W."/>
            <person name="Cui Y."/>
            <person name="Zhang H."/>
            <person name="O'Toole P.W."/>
        </authorList>
    </citation>
    <scope>NUCLEOTIDE SEQUENCE [LARGE SCALE GENOMIC DNA]</scope>
    <source>
        <strain evidence="1 2">DSM 22689</strain>
    </source>
</reference>